<accession>A0ACA9SUD2</accession>
<feature type="non-terminal residue" evidence="1">
    <location>
        <position position="54"/>
    </location>
</feature>
<dbReference type="EMBL" id="CAJVQC010158304">
    <property type="protein sequence ID" value="CAG8847913.1"/>
    <property type="molecule type" value="Genomic_DNA"/>
</dbReference>
<reference evidence="1" key="1">
    <citation type="submission" date="2021-06" db="EMBL/GenBank/DDBJ databases">
        <authorList>
            <person name="Kallberg Y."/>
            <person name="Tangrot J."/>
            <person name="Rosling A."/>
        </authorList>
    </citation>
    <scope>NUCLEOTIDE SEQUENCE</scope>
    <source>
        <strain evidence="1">MA461A</strain>
    </source>
</reference>
<comment type="caution">
    <text evidence="1">The sequence shown here is derived from an EMBL/GenBank/DDBJ whole genome shotgun (WGS) entry which is preliminary data.</text>
</comment>
<organism evidence="1 2">
    <name type="scientific">Racocetra persica</name>
    <dbReference type="NCBI Taxonomy" id="160502"/>
    <lineage>
        <taxon>Eukaryota</taxon>
        <taxon>Fungi</taxon>
        <taxon>Fungi incertae sedis</taxon>
        <taxon>Mucoromycota</taxon>
        <taxon>Glomeromycotina</taxon>
        <taxon>Glomeromycetes</taxon>
        <taxon>Diversisporales</taxon>
        <taxon>Gigasporaceae</taxon>
        <taxon>Racocetra</taxon>
    </lineage>
</organism>
<sequence>MPETSEPNEYREEEGRQEEIRPENKLEDITSEVNDDDVDILAKDLLIKNNPEVQ</sequence>
<dbReference type="Proteomes" id="UP000789920">
    <property type="component" value="Unassembled WGS sequence"/>
</dbReference>
<proteinExistence type="predicted"/>
<evidence type="ECO:0000313" key="1">
    <source>
        <dbReference type="EMBL" id="CAG8847913.1"/>
    </source>
</evidence>
<protein>
    <submittedName>
        <fullName evidence="1">17379_t:CDS:1</fullName>
    </submittedName>
</protein>
<gene>
    <name evidence="1" type="ORF">RPERSI_LOCUS34865</name>
</gene>
<keyword evidence="2" id="KW-1185">Reference proteome</keyword>
<name>A0ACA9SUD2_9GLOM</name>
<evidence type="ECO:0000313" key="2">
    <source>
        <dbReference type="Proteomes" id="UP000789920"/>
    </source>
</evidence>